<accession>A0A2R9SWN4</accession>
<name>A0A2R9SWN4_9BACL</name>
<sequence length="58" mass="6383">MIKDLDGASFPPRWTATSNVQTSTHDVPAAFIFCILFSWIGSAAIIFMIIIGTQVHLM</sequence>
<evidence type="ECO:0000313" key="3">
    <source>
        <dbReference type="Proteomes" id="UP000003094"/>
    </source>
</evidence>
<protein>
    <submittedName>
        <fullName evidence="2">Uncharacterized protein</fullName>
    </submittedName>
</protein>
<keyword evidence="1" id="KW-1133">Transmembrane helix</keyword>
<proteinExistence type="predicted"/>
<organism evidence="2 3">
    <name type="scientific">Paenibacillus vortex V453</name>
    <dbReference type="NCBI Taxonomy" id="715225"/>
    <lineage>
        <taxon>Bacteria</taxon>
        <taxon>Bacillati</taxon>
        <taxon>Bacillota</taxon>
        <taxon>Bacilli</taxon>
        <taxon>Bacillales</taxon>
        <taxon>Paenibacillaceae</taxon>
        <taxon>Paenibacillus</taxon>
    </lineage>
</organism>
<dbReference type="EMBL" id="ADHJ01000018">
    <property type="protein sequence ID" value="EFU41730.1"/>
    <property type="molecule type" value="Genomic_DNA"/>
</dbReference>
<evidence type="ECO:0000256" key="1">
    <source>
        <dbReference type="SAM" id="Phobius"/>
    </source>
</evidence>
<dbReference type="KEGG" id="pvo:PVOR_12390"/>
<keyword evidence="3" id="KW-1185">Reference proteome</keyword>
<keyword evidence="1" id="KW-0812">Transmembrane</keyword>
<evidence type="ECO:0000313" key="2">
    <source>
        <dbReference type="EMBL" id="EFU41730.1"/>
    </source>
</evidence>
<keyword evidence="1" id="KW-0472">Membrane</keyword>
<dbReference type="AlphaFoldDB" id="A0A2R9SWN4"/>
<dbReference type="Proteomes" id="UP000003094">
    <property type="component" value="Unassembled WGS sequence"/>
</dbReference>
<comment type="caution">
    <text evidence="2">The sequence shown here is derived from an EMBL/GenBank/DDBJ whole genome shotgun (WGS) entry which is preliminary data.</text>
</comment>
<reference evidence="2 3" key="1">
    <citation type="journal article" date="2010" name="BMC Genomics">
        <title>Genome sequence of the pattern forming Paenibacillus vortex bacterium reveals potential for thriving in complex environments.</title>
        <authorList>
            <person name="Sirota-Madi A."/>
            <person name="Olender T."/>
            <person name="Helman Y."/>
            <person name="Ingham C."/>
            <person name="Brainis I."/>
            <person name="Roth D."/>
            <person name="Hagi E."/>
            <person name="Brodsky L."/>
            <person name="Leshkowitz D."/>
            <person name="Galatenko V."/>
            <person name="Nikolaev V."/>
            <person name="Mugasimangalam R.C."/>
            <person name="Bransburg-Zabary S."/>
            <person name="Gutnick D.L."/>
            <person name="Lancet D."/>
            <person name="Ben-Jacob E."/>
        </authorList>
    </citation>
    <scope>NUCLEOTIDE SEQUENCE [LARGE SCALE GENOMIC DNA]</scope>
    <source>
        <strain evidence="2 3">V453</strain>
    </source>
</reference>
<gene>
    <name evidence="2" type="ORF">PVOR_12390</name>
</gene>
<feature type="transmembrane region" description="Helical" evidence="1">
    <location>
        <begin position="29"/>
        <end position="51"/>
    </location>
</feature>